<evidence type="ECO:0000256" key="4">
    <source>
        <dbReference type="SAM" id="MobiDB-lite"/>
    </source>
</evidence>
<gene>
    <name evidence="5" type="ORF">RM543_09310</name>
</gene>
<dbReference type="RefSeq" id="WP_311690845.1">
    <property type="nucleotide sequence ID" value="NZ_JAVRHL010000002.1"/>
</dbReference>
<dbReference type="EMBL" id="JAVRHL010000002">
    <property type="protein sequence ID" value="MDT0682883.1"/>
    <property type="molecule type" value="Genomic_DNA"/>
</dbReference>
<dbReference type="GO" id="GO:0008747">
    <property type="term" value="F:N-acetylneuraminate lyase activity"/>
    <property type="evidence" value="ECO:0007669"/>
    <property type="project" value="UniProtKB-EC"/>
</dbReference>
<feature type="region of interest" description="Disordered" evidence="4">
    <location>
        <begin position="265"/>
        <end position="294"/>
    </location>
</feature>
<protein>
    <submittedName>
        <fullName evidence="5">Dihydrodipicolinate synthase family protein</fullName>
        <ecNumber evidence="5">4.1.3.3</ecNumber>
        <ecNumber evidence="5">4.2.1.41</ecNumber>
        <ecNumber evidence="5">4.3.3.7</ecNumber>
    </submittedName>
</protein>
<dbReference type="InterPro" id="IPR013785">
    <property type="entry name" value="Aldolase_TIM"/>
</dbReference>
<organism evidence="5 6">
    <name type="scientific">Tropicimonas omnivorans</name>
    <dbReference type="NCBI Taxonomy" id="3075590"/>
    <lineage>
        <taxon>Bacteria</taxon>
        <taxon>Pseudomonadati</taxon>
        <taxon>Pseudomonadota</taxon>
        <taxon>Alphaproteobacteria</taxon>
        <taxon>Rhodobacterales</taxon>
        <taxon>Roseobacteraceae</taxon>
        <taxon>Tropicimonas</taxon>
    </lineage>
</organism>
<proteinExistence type="inferred from homology"/>
<keyword evidence="6" id="KW-1185">Reference proteome</keyword>
<evidence type="ECO:0000256" key="2">
    <source>
        <dbReference type="ARBA" id="ARBA00023239"/>
    </source>
</evidence>
<sequence length="294" mass="31051">MFTGLIAYVATPMNADGEVRSETLGRHLDRLAASGIAAVGLLGSTGSYMFLEAAERRRAVAAAAEAIGRRARLVVGAGALRTDEAAAAARDAARAGADGLLLAAVSYTPLRAQEVEAHVTEVAQATDLPLCLYDNPAATRFAYTPELAGRLSALATVTGIKLIAEDQDRIGEQLAAYRRALPEAFAIGFAGDANSPAGLAMGADGWHSILAGFAPDYARALWSAARSGDEDELARLHGRGAPLWDLLREWGGLRVAHAAMELETREDWPPQRPLQPMSPDAQDALSAALERLRD</sequence>
<accession>A0ABU3DGN4</accession>
<dbReference type="SMART" id="SM01130">
    <property type="entry name" value="DHDPS"/>
    <property type="match status" value="1"/>
</dbReference>
<comment type="caution">
    <text evidence="5">The sequence shown here is derived from an EMBL/GenBank/DDBJ whole genome shotgun (WGS) entry which is preliminary data.</text>
</comment>
<evidence type="ECO:0000313" key="5">
    <source>
        <dbReference type="EMBL" id="MDT0682883.1"/>
    </source>
</evidence>
<dbReference type="EC" id="4.1.3.3" evidence="5"/>
<dbReference type="Pfam" id="PF00701">
    <property type="entry name" value="DHDPS"/>
    <property type="match status" value="1"/>
</dbReference>
<dbReference type="Proteomes" id="UP001265259">
    <property type="component" value="Unassembled WGS sequence"/>
</dbReference>
<dbReference type="InterPro" id="IPR002220">
    <property type="entry name" value="DapA-like"/>
</dbReference>
<dbReference type="PANTHER" id="PTHR12128">
    <property type="entry name" value="DIHYDRODIPICOLINATE SYNTHASE"/>
    <property type="match status" value="1"/>
</dbReference>
<dbReference type="GO" id="GO:0047448">
    <property type="term" value="F:5-dehydro-4-deoxyglucarate dehydratase activity"/>
    <property type="evidence" value="ECO:0007669"/>
    <property type="project" value="UniProtKB-EC"/>
</dbReference>
<dbReference type="EC" id="4.3.3.7" evidence="5"/>
<name>A0ABU3DGN4_9RHOB</name>
<dbReference type="PANTHER" id="PTHR12128:SF66">
    <property type="entry name" value="4-HYDROXY-2-OXOGLUTARATE ALDOLASE, MITOCHONDRIAL"/>
    <property type="match status" value="1"/>
</dbReference>
<keyword evidence="2 3" id="KW-0456">Lyase</keyword>
<dbReference type="SUPFAM" id="SSF51569">
    <property type="entry name" value="Aldolase"/>
    <property type="match status" value="1"/>
</dbReference>
<dbReference type="EC" id="4.2.1.41" evidence="5"/>
<evidence type="ECO:0000313" key="6">
    <source>
        <dbReference type="Proteomes" id="UP001265259"/>
    </source>
</evidence>
<dbReference type="CDD" id="cd00408">
    <property type="entry name" value="DHDPS-like"/>
    <property type="match status" value="1"/>
</dbReference>
<reference evidence="5 6" key="1">
    <citation type="submission" date="2023-09" db="EMBL/GenBank/DDBJ databases">
        <authorList>
            <person name="Rey-Velasco X."/>
        </authorList>
    </citation>
    <scope>NUCLEOTIDE SEQUENCE [LARGE SCALE GENOMIC DNA]</scope>
    <source>
        <strain evidence="5 6">F158</strain>
    </source>
</reference>
<dbReference type="GO" id="GO:0008840">
    <property type="term" value="F:4-hydroxy-tetrahydrodipicolinate synthase activity"/>
    <property type="evidence" value="ECO:0007669"/>
    <property type="project" value="UniProtKB-EC"/>
</dbReference>
<dbReference type="PIRSF" id="PIRSF001365">
    <property type="entry name" value="DHDPS"/>
    <property type="match status" value="1"/>
</dbReference>
<evidence type="ECO:0000256" key="3">
    <source>
        <dbReference type="PIRNR" id="PIRNR001365"/>
    </source>
</evidence>
<dbReference type="PRINTS" id="PR00146">
    <property type="entry name" value="DHPICSNTHASE"/>
</dbReference>
<evidence type="ECO:0000256" key="1">
    <source>
        <dbReference type="ARBA" id="ARBA00007592"/>
    </source>
</evidence>
<dbReference type="Gene3D" id="3.20.20.70">
    <property type="entry name" value="Aldolase class I"/>
    <property type="match status" value="1"/>
</dbReference>
<comment type="similarity">
    <text evidence="1 3">Belongs to the DapA family.</text>
</comment>